<evidence type="ECO:0000259" key="5">
    <source>
        <dbReference type="Pfam" id="PF00296"/>
    </source>
</evidence>
<sequence>MAGVENFEIGVILPGIAVQRRDGIDLRAAARHVEDAGLDGVWHGDHLAVGGPIVDAPIALATAAAVTARVRIGVSVFVPAIRPLVWAAKQIASLQYVSGDRLVLGVGSGGGPGQWAAAGVPYDRRGSRTDTALELLPRLLAGEETRLPDEAGQPAVTLAPAVAMPPVWVGNASAAAIRRAARLGDGWFPSLISPRELAEGRARLAGLAAAHGRSAPVIAIGGAAALGTGPGLPSRAEIATGISGAYGRPLAEVMEIPLTGRPKEAAERLDAYREAGARHAVIGISGGDWRTQVDLLAEVRDLLRSADGGA</sequence>
<keyword evidence="2" id="KW-0288">FMN</keyword>
<dbReference type="Gene3D" id="3.20.20.30">
    <property type="entry name" value="Luciferase-like domain"/>
    <property type="match status" value="1"/>
</dbReference>
<dbReference type="Pfam" id="PF00296">
    <property type="entry name" value="Bac_luciferase"/>
    <property type="match status" value="1"/>
</dbReference>
<keyword evidence="7" id="KW-1185">Reference proteome</keyword>
<evidence type="ECO:0000313" key="7">
    <source>
        <dbReference type="Proteomes" id="UP001500630"/>
    </source>
</evidence>
<reference evidence="7" key="1">
    <citation type="journal article" date="2019" name="Int. J. Syst. Evol. Microbiol.">
        <title>The Global Catalogue of Microorganisms (GCM) 10K type strain sequencing project: providing services to taxonomists for standard genome sequencing and annotation.</title>
        <authorList>
            <consortium name="The Broad Institute Genomics Platform"/>
            <consortium name="The Broad Institute Genome Sequencing Center for Infectious Disease"/>
            <person name="Wu L."/>
            <person name="Ma J."/>
        </authorList>
    </citation>
    <scope>NUCLEOTIDE SEQUENCE [LARGE SCALE GENOMIC DNA]</scope>
    <source>
        <strain evidence="7">JCM 17326</strain>
    </source>
</reference>
<name>A0ABP6Z236_9ACTN</name>
<accession>A0ABP6Z236</accession>
<evidence type="ECO:0000256" key="4">
    <source>
        <dbReference type="ARBA" id="ARBA00023033"/>
    </source>
</evidence>
<dbReference type="InterPro" id="IPR050172">
    <property type="entry name" value="SsuD_RutA_monooxygenase"/>
</dbReference>
<keyword evidence="3" id="KW-0560">Oxidoreductase</keyword>
<dbReference type="PANTHER" id="PTHR42847:SF4">
    <property type="entry name" value="ALKANESULFONATE MONOOXYGENASE-RELATED"/>
    <property type="match status" value="1"/>
</dbReference>
<proteinExistence type="predicted"/>
<evidence type="ECO:0000256" key="3">
    <source>
        <dbReference type="ARBA" id="ARBA00023002"/>
    </source>
</evidence>
<feature type="domain" description="Luciferase-like" evidence="5">
    <location>
        <begin position="25"/>
        <end position="221"/>
    </location>
</feature>
<organism evidence="6 7">
    <name type="scientific">Nonomuraea rosea</name>
    <dbReference type="NCBI Taxonomy" id="638574"/>
    <lineage>
        <taxon>Bacteria</taxon>
        <taxon>Bacillati</taxon>
        <taxon>Actinomycetota</taxon>
        <taxon>Actinomycetes</taxon>
        <taxon>Streptosporangiales</taxon>
        <taxon>Streptosporangiaceae</taxon>
        <taxon>Nonomuraea</taxon>
    </lineage>
</organism>
<evidence type="ECO:0000313" key="6">
    <source>
        <dbReference type="EMBL" id="GAA3596331.1"/>
    </source>
</evidence>
<protein>
    <recommendedName>
        <fullName evidence="5">Luciferase-like domain-containing protein</fullName>
    </recommendedName>
</protein>
<gene>
    <name evidence="6" type="ORF">GCM10022419_094450</name>
</gene>
<dbReference type="EMBL" id="BAABDQ010000031">
    <property type="protein sequence ID" value="GAA3596331.1"/>
    <property type="molecule type" value="Genomic_DNA"/>
</dbReference>
<dbReference type="Proteomes" id="UP001500630">
    <property type="component" value="Unassembled WGS sequence"/>
</dbReference>
<comment type="caution">
    <text evidence="6">The sequence shown here is derived from an EMBL/GenBank/DDBJ whole genome shotgun (WGS) entry which is preliminary data.</text>
</comment>
<dbReference type="InterPro" id="IPR011251">
    <property type="entry name" value="Luciferase-like_dom"/>
</dbReference>
<dbReference type="PANTHER" id="PTHR42847">
    <property type="entry name" value="ALKANESULFONATE MONOOXYGENASE"/>
    <property type="match status" value="1"/>
</dbReference>
<evidence type="ECO:0000256" key="2">
    <source>
        <dbReference type="ARBA" id="ARBA00022643"/>
    </source>
</evidence>
<keyword evidence="1" id="KW-0285">Flavoprotein</keyword>
<keyword evidence="4" id="KW-0503">Monooxygenase</keyword>
<dbReference type="InterPro" id="IPR036661">
    <property type="entry name" value="Luciferase-like_sf"/>
</dbReference>
<dbReference type="SUPFAM" id="SSF51679">
    <property type="entry name" value="Bacterial luciferase-like"/>
    <property type="match status" value="1"/>
</dbReference>
<evidence type="ECO:0000256" key="1">
    <source>
        <dbReference type="ARBA" id="ARBA00022630"/>
    </source>
</evidence>